<dbReference type="Pfam" id="PF12802">
    <property type="entry name" value="MarR_2"/>
    <property type="match status" value="1"/>
</dbReference>
<dbReference type="GO" id="GO:0003677">
    <property type="term" value="F:DNA binding"/>
    <property type="evidence" value="ECO:0007669"/>
    <property type="project" value="UniProtKB-KW"/>
</dbReference>
<dbReference type="GO" id="GO:0003700">
    <property type="term" value="F:DNA-binding transcription factor activity"/>
    <property type="evidence" value="ECO:0007669"/>
    <property type="project" value="InterPro"/>
</dbReference>
<protein>
    <submittedName>
        <fullName evidence="3">DNA-binding MarR family transcriptional regulator</fullName>
    </submittedName>
</protein>
<gene>
    <name evidence="3" type="ORF">ATL40_1753</name>
</gene>
<evidence type="ECO:0000256" key="1">
    <source>
        <dbReference type="SAM" id="MobiDB-lite"/>
    </source>
</evidence>
<dbReference type="SUPFAM" id="SSF46785">
    <property type="entry name" value="Winged helix' DNA-binding domain"/>
    <property type="match status" value="1"/>
</dbReference>
<reference evidence="3 4" key="1">
    <citation type="submission" date="2017-10" db="EMBL/GenBank/DDBJ databases">
        <title>Sequencing the genomes of 1000 actinobacteria strains.</title>
        <authorList>
            <person name="Klenk H.-P."/>
        </authorList>
    </citation>
    <scope>NUCLEOTIDE SEQUENCE [LARGE SCALE GENOMIC DNA]</scope>
    <source>
        <strain evidence="3 4">DSM 21801</strain>
    </source>
</reference>
<proteinExistence type="predicted"/>
<feature type="domain" description="HTH marR-type" evidence="2">
    <location>
        <begin position="26"/>
        <end position="154"/>
    </location>
</feature>
<dbReference type="InterPro" id="IPR039422">
    <property type="entry name" value="MarR/SlyA-like"/>
</dbReference>
<dbReference type="EMBL" id="PDJD01000001">
    <property type="protein sequence ID" value="PFG20166.1"/>
    <property type="molecule type" value="Genomic_DNA"/>
</dbReference>
<evidence type="ECO:0000313" key="3">
    <source>
        <dbReference type="EMBL" id="PFG20166.1"/>
    </source>
</evidence>
<comment type="caution">
    <text evidence="3">The sequence shown here is derived from an EMBL/GenBank/DDBJ whole genome shotgun (WGS) entry which is preliminary data.</text>
</comment>
<accession>A0A2A9D1D2</accession>
<dbReference type="InterPro" id="IPR000835">
    <property type="entry name" value="HTH_MarR-typ"/>
</dbReference>
<dbReference type="SMART" id="SM00347">
    <property type="entry name" value="HTH_MARR"/>
    <property type="match status" value="1"/>
</dbReference>
<evidence type="ECO:0000313" key="4">
    <source>
        <dbReference type="Proteomes" id="UP000224915"/>
    </source>
</evidence>
<dbReference type="Gene3D" id="1.10.10.10">
    <property type="entry name" value="Winged helix-like DNA-binding domain superfamily/Winged helix DNA-binding domain"/>
    <property type="match status" value="1"/>
</dbReference>
<dbReference type="InterPro" id="IPR036388">
    <property type="entry name" value="WH-like_DNA-bd_sf"/>
</dbReference>
<dbReference type="PANTHER" id="PTHR33164">
    <property type="entry name" value="TRANSCRIPTIONAL REGULATOR, MARR FAMILY"/>
    <property type="match status" value="1"/>
</dbReference>
<dbReference type="RefSeq" id="WP_098469190.1">
    <property type="nucleotide sequence ID" value="NZ_PDJD01000001.1"/>
</dbReference>
<feature type="region of interest" description="Disordered" evidence="1">
    <location>
        <begin position="1"/>
        <end position="23"/>
    </location>
</feature>
<organism evidence="3 4">
    <name type="scientific">Serinibacter salmoneus</name>
    <dbReference type="NCBI Taxonomy" id="556530"/>
    <lineage>
        <taxon>Bacteria</taxon>
        <taxon>Bacillati</taxon>
        <taxon>Actinomycetota</taxon>
        <taxon>Actinomycetes</taxon>
        <taxon>Micrococcales</taxon>
        <taxon>Beutenbergiaceae</taxon>
        <taxon>Serinibacter</taxon>
    </lineage>
</organism>
<dbReference type="PANTHER" id="PTHR33164:SF43">
    <property type="entry name" value="HTH-TYPE TRANSCRIPTIONAL REPRESSOR YETL"/>
    <property type="match status" value="1"/>
</dbReference>
<dbReference type="Proteomes" id="UP000224915">
    <property type="component" value="Unassembled WGS sequence"/>
</dbReference>
<keyword evidence="4" id="KW-1185">Reference proteome</keyword>
<evidence type="ECO:0000259" key="2">
    <source>
        <dbReference type="PROSITE" id="PS50995"/>
    </source>
</evidence>
<name>A0A2A9D1D2_9MICO</name>
<sequence length="171" mass="18661">MTEPVEDANPARNASPGAQRWHESESLTLLREVMGVAREMTHALAARVNVSELEFQALEHLQRSPIGPAEIARLLDVSTAASTGIVDRLVAKGHAERQPHPQDRRRTRVVVTPSAQAEVRAHMGPMFQRLAAMDAALSQEDRAVVVRYLRGALDAVAAVMEAEPDSEEETG</sequence>
<dbReference type="InterPro" id="IPR036390">
    <property type="entry name" value="WH_DNA-bd_sf"/>
</dbReference>
<dbReference type="PROSITE" id="PS50995">
    <property type="entry name" value="HTH_MARR_2"/>
    <property type="match status" value="1"/>
</dbReference>
<dbReference type="OrthoDB" id="162531at2"/>
<dbReference type="AlphaFoldDB" id="A0A2A9D1D2"/>
<keyword evidence="3" id="KW-0238">DNA-binding</keyword>
<dbReference type="PRINTS" id="PR00598">
    <property type="entry name" value="HTHMARR"/>
</dbReference>
<dbReference type="GO" id="GO:0006950">
    <property type="term" value="P:response to stress"/>
    <property type="evidence" value="ECO:0007669"/>
    <property type="project" value="TreeGrafter"/>
</dbReference>